<feature type="compositionally biased region" description="Low complexity" evidence="6">
    <location>
        <begin position="213"/>
        <end position="236"/>
    </location>
</feature>
<evidence type="ECO:0000256" key="3">
    <source>
        <dbReference type="ARBA" id="ARBA00022771"/>
    </source>
</evidence>
<evidence type="ECO:0000313" key="8">
    <source>
        <dbReference type="RefSeq" id="XP_065723718.2"/>
    </source>
</evidence>
<evidence type="ECO:0000256" key="2">
    <source>
        <dbReference type="ARBA" id="ARBA00022723"/>
    </source>
</evidence>
<dbReference type="Proteomes" id="UP001652628">
    <property type="component" value="Chromosome X"/>
</dbReference>
<dbReference type="PANTHER" id="PTHR13340:SF2">
    <property type="entry name" value="GATA ZINC FINGER DOMAIN-CONTAINING PROTEIN 1"/>
    <property type="match status" value="1"/>
</dbReference>
<organism evidence="7 8">
    <name type="scientific">Drosophila suzukii</name>
    <name type="common">Spotted-wing drosophila fruit fly</name>
    <dbReference type="NCBI Taxonomy" id="28584"/>
    <lineage>
        <taxon>Eukaryota</taxon>
        <taxon>Metazoa</taxon>
        <taxon>Ecdysozoa</taxon>
        <taxon>Arthropoda</taxon>
        <taxon>Hexapoda</taxon>
        <taxon>Insecta</taxon>
        <taxon>Pterygota</taxon>
        <taxon>Neoptera</taxon>
        <taxon>Endopterygota</taxon>
        <taxon>Diptera</taxon>
        <taxon>Brachycera</taxon>
        <taxon>Muscomorpha</taxon>
        <taxon>Ephydroidea</taxon>
        <taxon>Drosophilidae</taxon>
        <taxon>Drosophila</taxon>
        <taxon>Sophophora</taxon>
    </lineage>
</organism>
<dbReference type="RefSeq" id="XP_065723718.2">
    <property type="nucleotide sequence ID" value="XM_065867646.2"/>
</dbReference>
<protein>
    <recommendedName>
        <fullName evidence="9">GATA zinc finger domain-containing protein 1</fullName>
    </recommendedName>
</protein>
<feature type="compositionally biased region" description="Basic residues" evidence="6">
    <location>
        <begin position="193"/>
        <end position="205"/>
    </location>
</feature>
<dbReference type="GeneID" id="108016633"/>
<evidence type="ECO:0000256" key="4">
    <source>
        <dbReference type="ARBA" id="ARBA00022833"/>
    </source>
</evidence>
<feature type="compositionally biased region" description="Acidic residues" evidence="6">
    <location>
        <begin position="1"/>
        <end position="10"/>
    </location>
</feature>
<gene>
    <name evidence="8" type="primary">LOC108016633</name>
</gene>
<keyword evidence="2" id="KW-0479">Metal-binding</keyword>
<keyword evidence="4" id="KW-0862">Zinc</keyword>
<feature type="compositionally biased region" description="Low complexity" evidence="6">
    <location>
        <begin position="42"/>
        <end position="62"/>
    </location>
</feature>
<keyword evidence="3" id="KW-0863">Zinc-finger</keyword>
<feature type="region of interest" description="Disordered" evidence="6">
    <location>
        <begin position="1"/>
        <end position="279"/>
    </location>
</feature>
<proteinExistence type="predicted"/>
<reference evidence="8" key="1">
    <citation type="submission" date="2025-08" db="UniProtKB">
        <authorList>
            <consortium name="RefSeq"/>
        </authorList>
    </citation>
    <scope>IDENTIFICATION</scope>
</reference>
<feature type="compositionally biased region" description="Gly residues" evidence="6">
    <location>
        <begin position="254"/>
        <end position="264"/>
    </location>
</feature>
<feature type="compositionally biased region" description="Basic residues" evidence="6">
    <location>
        <begin position="267"/>
        <end position="277"/>
    </location>
</feature>
<keyword evidence="5" id="KW-0539">Nucleus</keyword>
<dbReference type="AlphaFoldDB" id="A0AB40DHY9"/>
<evidence type="ECO:0000256" key="5">
    <source>
        <dbReference type="ARBA" id="ARBA00023242"/>
    </source>
</evidence>
<dbReference type="GO" id="GO:0006325">
    <property type="term" value="P:chromatin organization"/>
    <property type="evidence" value="ECO:0007669"/>
    <property type="project" value="TreeGrafter"/>
</dbReference>
<evidence type="ECO:0000313" key="7">
    <source>
        <dbReference type="Proteomes" id="UP001652628"/>
    </source>
</evidence>
<evidence type="ECO:0000256" key="6">
    <source>
        <dbReference type="SAM" id="MobiDB-lite"/>
    </source>
</evidence>
<dbReference type="GO" id="GO:0008270">
    <property type="term" value="F:zinc ion binding"/>
    <property type="evidence" value="ECO:0007669"/>
    <property type="project" value="UniProtKB-KW"/>
</dbReference>
<evidence type="ECO:0000256" key="1">
    <source>
        <dbReference type="ARBA" id="ARBA00004123"/>
    </source>
</evidence>
<accession>A0AB40DHY9</accession>
<feature type="compositionally biased region" description="Polar residues" evidence="6">
    <location>
        <begin position="173"/>
        <end position="188"/>
    </location>
</feature>
<dbReference type="PANTHER" id="PTHR13340">
    <property type="entry name" value="GATA ZINC FINGER DOMAIN-CONTAINING"/>
    <property type="match status" value="1"/>
</dbReference>
<evidence type="ECO:0008006" key="9">
    <source>
        <dbReference type="Google" id="ProtNLM"/>
    </source>
</evidence>
<dbReference type="GO" id="GO:0005634">
    <property type="term" value="C:nucleus"/>
    <property type="evidence" value="ECO:0007669"/>
    <property type="project" value="UniProtKB-SubCell"/>
</dbReference>
<sequence>MSTDPDPMDSEDGKGAQPDAQSPGDKESPAEDALQVDATGDSDPTASNPPASAAAPSCPCPDTQKDSTDMDIDNDLTTNERMPTVLELEQPKEDNPPSPEVKEEEQDQGQDQAVDVDQKPLEQPPVQPPSSPPTIKIEDDDKPLKPSQSQEEIPPSSPEAPLNPSPRPAGKITRSSLNGTGHQVNTRTPAIMKRLRKSTRFKAKQTGKGTHGGSSSNSQSNGHNHGPNGSTGSSTHLAGAGAHPSNTNKHGKSGPAGGPGGGAPGSRSRRTLFKRPAQKTPKVQACTRFVKSVFYKGSYMQIGDIVSIVDGDQNLYYAQIRGLLVDAYCEKSAFLTWLIPTQDSPDPQEGFDPATYLIGPDEELSRKLCYLEFVMHAPSNYYFDRSTPFPLPDVDEYTAQRSGGYIWTRLPVVKREKGSGHKTGSAS</sequence>
<feature type="compositionally biased region" description="Pro residues" evidence="6">
    <location>
        <begin position="155"/>
        <end position="167"/>
    </location>
</feature>
<feature type="compositionally biased region" description="Pro residues" evidence="6">
    <location>
        <begin position="122"/>
        <end position="132"/>
    </location>
</feature>
<keyword evidence="7" id="KW-1185">Reference proteome</keyword>
<comment type="subcellular location">
    <subcellularLocation>
        <location evidence="1">Nucleus</location>
    </subcellularLocation>
</comment>
<name>A0AB40DHY9_DROSZ</name>
<dbReference type="InterPro" id="IPR039050">
    <property type="entry name" value="GATAD1"/>
</dbReference>